<evidence type="ECO:0000313" key="2">
    <source>
        <dbReference type="EMBL" id="GAA4311863.1"/>
    </source>
</evidence>
<feature type="chain" id="PRO_5045676575" description="PKD family protein" evidence="1">
    <location>
        <begin position="21"/>
        <end position="473"/>
    </location>
</feature>
<dbReference type="Pfam" id="PF16407">
    <property type="entry name" value="PKD_2"/>
    <property type="match status" value="1"/>
</dbReference>
<organism evidence="2 3">
    <name type="scientific">Mucilaginibacter gynuensis</name>
    <dbReference type="NCBI Taxonomy" id="1302236"/>
    <lineage>
        <taxon>Bacteria</taxon>
        <taxon>Pseudomonadati</taxon>
        <taxon>Bacteroidota</taxon>
        <taxon>Sphingobacteriia</taxon>
        <taxon>Sphingobacteriales</taxon>
        <taxon>Sphingobacteriaceae</taxon>
        <taxon>Mucilaginibacter</taxon>
    </lineage>
</organism>
<dbReference type="Proteomes" id="UP001500582">
    <property type="component" value="Unassembled WGS sequence"/>
</dbReference>
<protein>
    <recommendedName>
        <fullName evidence="4">PKD family protein</fullName>
    </recommendedName>
</protein>
<comment type="caution">
    <text evidence="2">The sequence shown here is derived from an EMBL/GenBank/DDBJ whole genome shotgun (WGS) entry which is preliminary data.</text>
</comment>
<name>A0ABP8FW94_9SPHI</name>
<evidence type="ECO:0008006" key="4">
    <source>
        <dbReference type="Google" id="ProtNLM"/>
    </source>
</evidence>
<sequence length="473" mass="53007">MKCKSILIYILFIISFSSCKKDLGNYNYSPPTEPVVVNFKDNTFDALVGDTLVLQPYVELKGADPIKDLTYDWEIIVEEEARADHYTGYPLILVYNLAPRVRTAKLTITDKRNNIKYFYPFKISGNTRFSKGFTVLSVDGGITKLSFIKPDSVTVISNLYFALHGENLPSKPLQLFARPYPYQPGTAEDYWVISGDKDQQSVIINGSTMLRKRYFKDHFFAPPATIAPEYFEAAKGTATGIINGKLYISITQTAPFAEDWGKFSNPQSGDYVLSPYYSNTNNFYFGFDKKTHAFVSFSNTGNYLGSEYTVNGNKFDPKNLGAGELLFMNAVPGTTYAFYKTEDGTVNELSFSIDMNEYFTKRVISPSYKRVFKGASLINADTKWQRSDVDLFYFTSNDKIYRFNPINEDLRVLPVDFGGKKVSMLKLNGDGTELTAGIEGALILIDVSVGSNFKTIKTINGIPGTPVDVVSKN</sequence>
<keyword evidence="3" id="KW-1185">Reference proteome</keyword>
<dbReference type="EMBL" id="BAABFT010000002">
    <property type="protein sequence ID" value="GAA4311863.1"/>
    <property type="molecule type" value="Genomic_DNA"/>
</dbReference>
<feature type="signal peptide" evidence="1">
    <location>
        <begin position="1"/>
        <end position="20"/>
    </location>
</feature>
<evidence type="ECO:0000256" key="1">
    <source>
        <dbReference type="SAM" id="SignalP"/>
    </source>
</evidence>
<keyword evidence="1" id="KW-0732">Signal</keyword>
<dbReference type="RefSeq" id="WP_345209607.1">
    <property type="nucleotide sequence ID" value="NZ_BAABFT010000002.1"/>
</dbReference>
<accession>A0ABP8FW94</accession>
<gene>
    <name evidence="2" type="ORF">GCM10023149_06960</name>
</gene>
<evidence type="ECO:0000313" key="3">
    <source>
        <dbReference type="Proteomes" id="UP001500582"/>
    </source>
</evidence>
<proteinExistence type="predicted"/>
<dbReference type="PROSITE" id="PS51257">
    <property type="entry name" value="PROKAR_LIPOPROTEIN"/>
    <property type="match status" value="1"/>
</dbReference>
<reference evidence="3" key="1">
    <citation type="journal article" date="2019" name="Int. J. Syst. Evol. Microbiol.">
        <title>The Global Catalogue of Microorganisms (GCM) 10K type strain sequencing project: providing services to taxonomists for standard genome sequencing and annotation.</title>
        <authorList>
            <consortium name="The Broad Institute Genomics Platform"/>
            <consortium name="The Broad Institute Genome Sequencing Center for Infectious Disease"/>
            <person name="Wu L."/>
            <person name="Ma J."/>
        </authorList>
    </citation>
    <scope>NUCLEOTIDE SEQUENCE [LARGE SCALE GENOMIC DNA]</scope>
    <source>
        <strain evidence="3">JCM 17705</strain>
    </source>
</reference>
<dbReference type="InterPro" id="IPR032183">
    <property type="entry name" value="PKD-like"/>
</dbReference>